<dbReference type="CDD" id="cd23763">
    <property type="entry name" value="ASKHA_ATPase_ROK"/>
    <property type="match status" value="1"/>
</dbReference>
<dbReference type="Pfam" id="PF00480">
    <property type="entry name" value="ROK"/>
    <property type="match status" value="1"/>
</dbReference>
<sequence length="270" mass="29516">MILIFNVGGTTTKAALSQDGQTLADVWSFDTPRDFEKWLFVLSEETGKRLKGKAVEKVCGGIAGVWDVKKTKIFKSPNLPDWEGELIKKQIESQFNAKVLLDNDVVMEGLGEARVGAGRRKQIVAFLGIGTGIGGVKLVDGKISPAAYGSEPGHMIIEADGEVGYWENFASGAAMEHMYGKKPEEIDDVQIWDSELKLLAVGIQNVIMMWSPEIIIFGGGVSNKLDFEKLATLVKQEMIMFPKLPEMVVSELGDKSGLYGALEYIKIASL</sequence>
<dbReference type="STRING" id="1797263.A2397_05495"/>
<organism evidence="2 3">
    <name type="scientific">Candidatus Amesbacteria bacterium RIFOXYB1_FULL_44_23</name>
    <dbReference type="NCBI Taxonomy" id="1797263"/>
    <lineage>
        <taxon>Bacteria</taxon>
        <taxon>Candidatus Amesiibacteriota</taxon>
    </lineage>
</organism>
<dbReference type="EMBL" id="MEXR01000061">
    <property type="protein sequence ID" value="OGD08240.1"/>
    <property type="molecule type" value="Genomic_DNA"/>
</dbReference>
<evidence type="ECO:0008006" key="4">
    <source>
        <dbReference type="Google" id="ProtNLM"/>
    </source>
</evidence>
<proteinExistence type="inferred from homology"/>
<accession>A0A1F4ZPN3</accession>
<evidence type="ECO:0000256" key="1">
    <source>
        <dbReference type="ARBA" id="ARBA00006479"/>
    </source>
</evidence>
<comment type="caution">
    <text evidence="2">The sequence shown here is derived from an EMBL/GenBank/DDBJ whole genome shotgun (WGS) entry which is preliminary data.</text>
</comment>
<dbReference type="Gene3D" id="3.30.420.40">
    <property type="match status" value="2"/>
</dbReference>
<comment type="similarity">
    <text evidence="1">Belongs to the ROK (NagC/XylR) family.</text>
</comment>
<dbReference type="InterPro" id="IPR000600">
    <property type="entry name" value="ROK"/>
</dbReference>
<dbReference type="PANTHER" id="PTHR18964">
    <property type="entry name" value="ROK (REPRESSOR, ORF, KINASE) FAMILY"/>
    <property type="match status" value="1"/>
</dbReference>
<dbReference type="Proteomes" id="UP000176424">
    <property type="component" value="Unassembled WGS sequence"/>
</dbReference>
<dbReference type="PANTHER" id="PTHR18964:SF149">
    <property type="entry name" value="BIFUNCTIONAL UDP-N-ACETYLGLUCOSAMINE 2-EPIMERASE_N-ACETYLMANNOSAMINE KINASE"/>
    <property type="match status" value="1"/>
</dbReference>
<dbReference type="AlphaFoldDB" id="A0A1F4ZPN3"/>
<reference evidence="2 3" key="1">
    <citation type="journal article" date="2016" name="Nat. Commun.">
        <title>Thousands of microbial genomes shed light on interconnected biogeochemical processes in an aquifer system.</title>
        <authorList>
            <person name="Anantharaman K."/>
            <person name="Brown C.T."/>
            <person name="Hug L.A."/>
            <person name="Sharon I."/>
            <person name="Castelle C.J."/>
            <person name="Probst A.J."/>
            <person name="Thomas B.C."/>
            <person name="Singh A."/>
            <person name="Wilkins M.J."/>
            <person name="Karaoz U."/>
            <person name="Brodie E.L."/>
            <person name="Williams K.H."/>
            <person name="Hubbard S.S."/>
            <person name="Banfield J.F."/>
        </authorList>
    </citation>
    <scope>NUCLEOTIDE SEQUENCE [LARGE SCALE GENOMIC DNA]</scope>
</reference>
<evidence type="ECO:0000313" key="2">
    <source>
        <dbReference type="EMBL" id="OGD08240.1"/>
    </source>
</evidence>
<dbReference type="InterPro" id="IPR043129">
    <property type="entry name" value="ATPase_NBD"/>
</dbReference>
<dbReference type="SUPFAM" id="SSF53067">
    <property type="entry name" value="Actin-like ATPase domain"/>
    <property type="match status" value="1"/>
</dbReference>
<gene>
    <name evidence="2" type="ORF">A2397_05495</name>
</gene>
<protein>
    <recommendedName>
        <fullName evidence="4">ROK family protein</fullName>
    </recommendedName>
</protein>
<evidence type="ECO:0000313" key="3">
    <source>
        <dbReference type="Proteomes" id="UP000176424"/>
    </source>
</evidence>
<name>A0A1F4ZPN3_9BACT</name>